<gene>
    <name evidence="1" type="ORF">GCM10022255_102470</name>
</gene>
<keyword evidence="2" id="KW-1185">Reference proteome</keyword>
<name>A0ABP8DSI8_9ACTN</name>
<dbReference type="Proteomes" id="UP001500620">
    <property type="component" value="Unassembled WGS sequence"/>
</dbReference>
<protein>
    <submittedName>
        <fullName evidence="1">Uncharacterized protein</fullName>
    </submittedName>
</protein>
<proteinExistence type="predicted"/>
<dbReference type="EMBL" id="BAABAT010000057">
    <property type="protein sequence ID" value="GAA4262889.1"/>
    <property type="molecule type" value="Genomic_DNA"/>
</dbReference>
<dbReference type="RefSeq" id="WP_345141015.1">
    <property type="nucleotide sequence ID" value="NZ_BAABAT010000057.1"/>
</dbReference>
<evidence type="ECO:0000313" key="2">
    <source>
        <dbReference type="Proteomes" id="UP001500620"/>
    </source>
</evidence>
<accession>A0ABP8DSI8</accession>
<reference evidence="2" key="1">
    <citation type="journal article" date="2019" name="Int. J. Syst. Evol. Microbiol.">
        <title>The Global Catalogue of Microorganisms (GCM) 10K type strain sequencing project: providing services to taxonomists for standard genome sequencing and annotation.</title>
        <authorList>
            <consortium name="The Broad Institute Genomics Platform"/>
            <consortium name="The Broad Institute Genome Sequencing Center for Infectious Disease"/>
            <person name="Wu L."/>
            <person name="Ma J."/>
        </authorList>
    </citation>
    <scope>NUCLEOTIDE SEQUENCE [LARGE SCALE GENOMIC DNA]</scope>
    <source>
        <strain evidence="2">JCM 17441</strain>
    </source>
</reference>
<evidence type="ECO:0000313" key="1">
    <source>
        <dbReference type="EMBL" id="GAA4262889.1"/>
    </source>
</evidence>
<sequence length="52" mass="5173">MRQPRNLRPVLLGLAVAAVGAGLSGALARLTGLALDGAARPRTQGTVTIHGG</sequence>
<organism evidence="1 2">
    <name type="scientific">Dactylosporangium darangshiense</name>
    <dbReference type="NCBI Taxonomy" id="579108"/>
    <lineage>
        <taxon>Bacteria</taxon>
        <taxon>Bacillati</taxon>
        <taxon>Actinomycetota</taxon>
        <taxon>Actinomycetes</taxon>
        <taxon>Micromonosporales</taxon>
        <taxon>Micromonosporaceae</taxon>
        <taxon>Dactylosporangium</taxon>
    </lineage>
</organism>
<comment type="caution">
    <text evidence="1">The sequence shown here is derived from an EMBL/GenBank/DDBJ whole genome shotgun (WGS) entry which is preliminary data.</text>
</comment>